<evidence type="ECO:0000313" key="3">
    <source>
        <dbReference type="EMBL" id="MEN3929666.1"/>
    </source>
</evidence>
<dbReference type="Gene3D" id="3.40.50.720">
    <property type="entry name" value="NAD(P)-binding Rossmann-like Domain"/>
    <property type="match status" value="1"/>
</dbReference>
<dbReference type="PRINTS" id="PR01713">
    <property type="entry name" value="NUCEPIMERASE"/>
</dbReference>
<dbReference type="Proteomes" id="UP001418637">
    <property type="component" value="Unassembled WGS sequence"/>
</dbReference>
<comment type="caution">
    <text evidence="3">The sequence shown here is derived from an EMBL/GenBank/DDBJ whole genome shotgun (WGS) entry which is preliminary data.</text>
</comment>
<dbReference type="Pfam" id="PF01370">
    <property type="entry name" value="Epimerase"/>
    <property type="match status" value="1"/>
</dbReference>
<dbReference type="EMBL" id="JBBYXI010000001">
    <property type="protein sequence ID" value="MEN3929666.1"/>
    <property type="molecule type" value="Genomic_DNA"/>
</dbReference>
<keyword evidence="4" id="KW-1185">Reference proteome</keyword>
<dbReference type="PANTHER" id="PTHR43574">
    <property type="entry name" value="EPIMERASE-RELATED"/>
    <property type="match status" value="1"/>
</dbReference>
<proteinExistence type="predicted"/>
<keyword evidence="1" id="KW-0520">NAD</keyword>
<evidence type="ECO:0000259" key="2">
    <source>
        <dbReference type="Pfam" id="PF01370"/>
    </source>
</evidence>
<protein>
    <submittedName>
        <fullName evidence="3">NAD-dependent epimerase/dehydratase family protein</fullName>
    </submittedName>
</protein>
<accession>A0ABV0BH95</accession>
<evidence type="ECO:0000256" key="1">
    <source>
        <dbReference type="ARBA" id="ARBA00023027"/>
    </source>
</evidence>
<dbReference type="RefSeq" id="WP_346335662.1">
    <property type="nucleotide sequence ID" value="NZ_JBBYXI010000001.1"/>
</dbReference>
<organism evidence="3 4">
    <name type="scientific">Hohaiivirga grylli</name>
    <dbReference type="NCBI Taxonomy" id="3133970"/>
    <lineage>
        <taxon>Bacteria</taxon>
        <taxon>Pseudomonadati</taxon>
        <taxon>Pseudomonadota</taxon>
        <taxon>Alphaproteobacteria</taxon>
        <taxon>Hyphomicrobiales</taxon>
        <taxon>Methylobacteriaceae</taxon>
        <taxon>Hohaiivirga</taxon>
    </lineage>
</organism>
<dbReference type="InterPro" id="IPR036291">
    <property type="entry name" value="NAD(P)-bd_dom_sf"/>
</dbReference>
<evidence type="ECO:0000313" key="4">
    <source>
        <dbReference type="Proteomes" id="UP001418637"/>
    </source>
</evidence>
<dbReference type="SUPFAM" id="SSF51735">
    <property type="entry name" value="NAD(P)-binding Rossmann-fold domains"/>
    <property type="match status" value="1"/>
</dbReference>
<dbReference type="InterPro" id="IPR001509">
    <property type="entry name" value="Epimerase_deHydtase"/>
</dbReference>
<gene>
    <name evidence="3" type="ORF">WJT86_01160</name>
</gene>
<reference evidence="3 4" key="1">
    <citation type="submission" date="2024-04" db="EMBL/GenBank/DDBJ databases">
        <title>A novel species isolated from cricket.</title>
        <authorList>
            <person name="Wang H.-C."/>
        </authorList>
    </citation>
    <scope>NUCLEOTIDE SEQUENCE [LARGE SCALE GENOMIC DNA]</scope>
    <source>
        <strain evidence="3 4">WL0021</strain>
    </source>
</reference>
<name>A0ABV0BH95_9HYPH</name>
<sequence length="353" mass="39030">MMSKDHKTEELGTPKNSSSPIIVTGAAGFIGFHVSRRLANAGFKVIAIDCFTPYYALELKEARWAELAKIKALQLERIDIADASAIAKLFADHKPERVIHLAAQPGVRRALVEPQPYIDANITAFLNILEACRHNNIQHLVYASSSSVYGANRKFPFSEHDNVDHPVSLYAATKKANEAMAHAYSHLFGFAATGLRFFTVYGPWGRPDMAVYAFTDAIANGREISVSNAGKVWRDFTYIDDIVEGITRVLDKPTAPNPDWDATNPDPATGAAPHRIYNIGNDNPEELNDLIGLIERALNRKAIRKDVPLPPGDVLETRADISDLRNAVGFAPSTSLEKGVEQFVSWYRSYHTL</sequence>
<feature type="domain" description="NAD-dependent epimerase/dehydratase" evidence="2">
    <location>
        <begin position="21"/>
        <end position="256"/>
    </location>
</feature>